<evidence type="ECO:0000313" key="2">
    <source>
        <dbReference type="Proteomes" id="UP000009319"/>
    </source>
</evidence>
<evidence type="ECO:0000313" key="1">
    <source>
        <dbReference type="EMBL" id="CCM79778.1"/>
    </source>
</evidence>
<sequence length="108" mass="11540">MSWIVGEPVNATVAGALTSMIEARRIMYQNHAGQRNVGLIYKYMTEADARFCVANRRLTGVTSVTSATSPADPPRECINRGLTWFIAVPDGSGPSAINVLSWGKAIGG</sequence>
<organism evidence="1 2">
    <name type="scientific">Rhizobium mesoamericanum STM3625</name>
    <dbReference type="NCBI Taxonomy" id="1211777"/>
    <lineage>
        <taxon>Bacteria</taxon>
        <taxon>Pseudomonadati</taxon>
        <taxon>Pseudomonadota</taxon>
        <taxon>Alphaproteobacteria</taxon>
        <taxon>Hyphomicrobiales</taxon>
        <taxon>Rhizobiaceae</taxon>
        <taxon>Rhizobium/Agrobacterium group</taxon>
        <taxon>Rhizobium</taxon>
    </lineage>
</organism>
<comment type="caution">
    <text evidence="1">The sequence shown here is derived from an EMBL/GenBank/DDBJ whole genome shotgun (WGS) entry which is preliminary data.</text>
</comment>
<protein>
    <submittedName>
        <fullName evidence="1">Uncharacterized protein</fullName>
    </submittedName>
</protein>
<dbReference type="AlphaFoldDB" id="K0Q0D5"/>
<dbReference type="EMBL" id="CANI01000062">
    <property type="protein sequence ID" value="CCM79778.1"/>
    <property type="molecule type" value="Genomic_DNA"/>
</dbReference>
<proteinExistence type="predicted"/>
<dbReference type="HOGENOM" id="CLU_2466865_0_0_5"/>
<reference evidence="1 2" key="1">
    <citation type="journal article" date="2013" name="Genome Announc.">
        <title>Draft Genome Sequence of Rhizobium mesoamericanum STM3625, a Nitrogen-Fixing Symbiont of Mimosa pudica Isolated in French Guiana (South America).</title>
        <authorList>
            <person name="Moulin L."/>
            <person name="Mornico D."/>
            <person name="Melkonian R."/>
            <person name="Klonowska A."/>
        </authorList>
    </citation>
    <scope>NUCLEOTIDE SEQUENCE [LARGE SCALE GENOMIC DNA]</scope>
    <source>
        <strain evidence="1 2">STM3625</strain>
    </source>
</reference>
<keyword evidence="2" id="KW-1185">Reference proteome</keyword>
<gene>
    <name evidence="1" type="ORF">BN77_p40036</name>
</gene>
<dbReference type="STRING" id="1211777.BN77_p40036"/>
<accession>K0Q0D5</accession>
<name>K0Q0D5_9HYPH</name>
<dbReference type="Proteomes" id="UP000009319">
    <property type="component" value="Unassembled WGS sequence"/>
</dbReference>